<dbReference type="PATRIC" id="fig|698760.3.peg.3355"/>
<accession>L7F9K5</accession>
<protein>
    <submittedName>
        <fullName evidence="1">Uncharacterized protein</fullName>
    </submittedName>
</protein>
<evidence type="ECO:0000313" key="2">
    <source>
        <dbReference type="Proteomes" id="UP000010931"/>
    </source>
</evidence>
<evidence type="ECO:0000313" key="1">
    <source>
        <dbReference type="EMBL" id="ELP67917.1"/>
    </source>
</evidence>
<dbReference type="Proteomes" id="UP000010931">
    <property type="component" value="Unassembled WGS sequence"/>
</dbReference>
<organism evidence="1 2">
    <name type="scientific">Streptomyces turgidiscabies (strain Car8)</name>
    <dbReference type="NCBI Taxonomy" id="698760"/>
    <lineage>
        <taxon>Bacteria</taxon>
        <taxon>Bacillati</taxon>
        <taxon>Actinomycetota</taxon>
        <taxon>Actinomycetes</taxon>
        <taxon>Kitasatosporales</taxon>
        <taxon>Streptomycetaceae</taxon>
        <taxon>Streptomyces</taxon>
    </lineage>
</organism>
<proteinExistence type="predicted"/>
<dbReference type="EMBL" id="AEJB01000252">
    <property type="protein sequence ID" value="ELP67917.1"/>
    <property type="molecule type" value="Genomic_DNA"/>
</dbReference>
<gene>
    <name evidence="1" type="ORF">STRTUCAR8_07259</name>
</gene>
<name>L7F9K5_STRT8</name>
<reference evidence="1 2" key="1">
    <citation type="journal article" date="2011" name="Plasmid">
        <title>Streptomyces turgidiscabies Car8 contains a modular pathogenicity island that shares virulence genes with other actinobacterial plant pathogens.</title>
        <authorList>
            <person name="Huguet-Tapia J.C."/>
            <person name="Badger J.H."/>
            <person name="Loria R."/>
            <person name="Pettis G.S."/>
        </authorList>
    </citation>
    <scope>NUCLEOTIDE SEQUENCE [LARGE SCALE GENOMIC DNA]</scope>
    <source>
        <strain evidence="1 2">Car8</strain>
    </source>
</reference>
<keyword evidence="2" id="KW-1185">Reference proteome</keyword>
<dbReference type="AlphaFoldDB" id="L7F9K5"/>
<comment type="caution">
    <text evidence="1">The sequence shown here is derived from an EMBL/GenBank/DDBJ whole genome shotgun (WGS) entry which is preliminary data.</text>
</comment>
<sequence length="37" mass="4113">MRQDALTRLMTEFSVHKGGEAVSQMLLGEPTLGRVRP</sequence>